<comment type="caution">
    <text evidence="2">The sequence shown here is derived from an EMBL/GenBank/DDBJ whole genome shotgun (WGS) entry which is preliminary data.</text>
</comment>
<dbReference type="Proteomes" id="UP000223445">
    <property type="component" value="Unassembled WGS sequence"/>
</dbReference>
<evidence type="ECO:0000313" key="5">
    <source>
        <dbReference type="Proteomes" id="UP000220127"/>
    </source>
</evidence>
<dbReference type="AlphaFoldDB" id="A0A9X7D121"/>
<dbReference type="Gene3D" id="3.40.630.30">
    <property type="match status" value="1"/>
</dbReference>
<evidence type="ECO:0000313" key="3">
    <source>
        <dbReference type="EMBL" id="PFV26154.1"/>
    </source>
</evidence>
<evidence type="ECO:0000313" key="6">
    <source>
        <dbReference type="Proteomes" id="UP000223366"/>
    </source>
</evidence>
<protein>
    <submittedName>
        <fullName evidence="2">GNAT family N-acetyltransferase</fullName>
    </submittedName>
</protein>
<dbReference type="Proteomes" id="UP000220127">
    <property type="component" value="Unassembled WGS sequence"/>
</dbReference>
<name>A0A9X7D121_BACTU</name>
<dbReference type="Proteomes" id="UP000223366">
    <property type="component" value="Unassembled WGS sequence"/>
</dbReference>
<proteinExistence type="predicted"/>
<evidence type="ECO:0000313" key="2">
    <source>
        <dbReference type="EMBL" id="PED13215.1"/>
    </source>
</evidence>
<evidence type="ECO:0000313" key="4">
    <source>
        <dbReference type="EMBL" id="PGZ00232.1"/>
    </source>
</evidence>
<dbReference type="EMBL" id="NVMD01000019">
    <property type="protein sequence ID" value="PED13215.1"/>
    <property type="molecule type" value="Genomic_DNA"/>
</dbReference>
<dbReference type="InterPro" id="IPR016181">
    <property type="entry name" value="Acyl_CoA_acyltransferase"/>
</dbReference>
<dbReference type="GO" id="GO:0016747">
    <property type="term" value="F:acyltransferase activity, transferring groups other than amino-acyl groups"/>
    <property type="evidence" value="ECO:0007669"/>
    <property type="project" value="InterPro"/>
</dbReference>
<evidence type="ECO:0000313" key="7">
    <source>
        <dbReference type="Proteomes" id="UP000223445"/>
    </source>
</evidence>
<evidence type="ECO:0000259" key="1">
    <source>
        <dbReference type="PROSITE" id="PS51186"/>
    </source>
</evidence>
<dbReference type="SUPFAM" id="SSF55729">
    <property type="entry name" value="Acyl-CoA N-acyltransferases (Nat)"/>
    <property type="match status" value="1"/>
</dbReference>
<dbReference type="InterPro" id="IPR000182">
    <property type="entry name" value="GNAT_dom"/>
</dbReference>
<dbReference type="PANTHER" id="PTHR43792:SF1">
    <property type="entry name" value="N-ACETYLTRANSFERASE DOMAIN-CONTAINING PROTEIN"/>
    <property type="match status" value="1"/>
</dbReference>
<sequence>MFTNACIETERLLIRPYQIDDLDYLYEIQKNPEVHRYISDPIYSLEEMKNIIQWSIDSNKKNTVDSIVKFNLAIIEKTSQKVIGYCGLGPLDFAPSLTEVYYALSHDKWGKGFATEATKALLKYAFSVFRIENIVTTVFPENLASIHILEKLGFQFKYKVQNLDVEFQEFDGLLFFFIRNPDACLSS</sequence>
<dbReference type="EMBL" id="NVDU01000082">
    <property type="protein sequence ID" value="PFV26154.1"/>
    <property type="molecule type" value="Genomic_DNA"/>
</dbReference>
<dbReference type="RefSeq" id="WP_000494836.1">
    <property type="nucleotide sequence ID" value="NZ_JAJESR010000056.1"/>
</dbReference>
<organism evidence="2 5">
    <name type="scientific">Bacillus thuringiensis</name>
    <dbReference type="NCBI Taxonomy" id="1428"/>
    <lineage>
        <taxon>Bacteria</taxon>
        <taxon>Bacillati</taxon>
        <taxon>Bacillota</taxon>
        <taxon>Bacilli</taxon>
        <taxon>Bacillales</taxon>
        <taxon>Bacillaceae</taxon>
        <taxon>Bacillus</taxon>
        <taxon>Bacillus cereus group</taxon>
    </lineage>
</organism>
<feature type="domain" description="N-acetyltransferase" evidence="1">
    <location>
        <begin position="12"/>
        <end position="171"/>
    </location>
</feature>
<accession>A0A9X7D121</accession>
<dbReference type="PROSITE" id="PS51186">
    <property type="entry name" value="GNAT"/>
    <property type="match status" value="1"/>
</dbReference>
<gene>
    <name evidence="4" type="ORF">COE48_26425</name>
    <name evidence="3" type="ORF">COK99_28280</name>
    <name evidence="2" type="ORF">CON01_17470</name>
</gene>
<dbReference type="Pfam" id="PF13302">
    <property type="entry name" value="Acetyltransf_3"/>
    <property type="match status" value="1"/>
</dbReference>
<reference evidence="5 6" key="1">
    <citation type="submission" date="2017-09" db="EMBL/GenBank/DDBJ databases">
        <title>Large-scale bioinformatics analysis of Bacillus genomes uncovers conserved roles of natural products in bacterial physiology.</title>
        <authorList>
            <consortium name="Agbiome Team Llc"/>
            <person name="Bleich R.M."/>
            <person name="Grubbs K.J."/>
            <person name="Santa Maria K.C."/>
            <person name="Allen S.E."/>
            <person name="Farag S."/>
            <person name="Shank E.A."/>
            <person name="Bowers A."/>
        </authorList>
    </citation>
    <scope>NUCLEOTIDE SEQUENCE [LARGE SCALE GENOMIC DNA]</scope>
    <source>
        <strain evidence="4 7">AFS030179</strain>
        <strain evidence="3 6">AFS060060</strain>
        <strain evidence="2 5">AFS094940</strain>
    </source>
</reference>
<dbReference type="EMBL" id="NUPM01000026">
    <property type="protein sequence ID" value="PGZ00232.1"/>
    <property type="molecule type" value="Genomic_DNA"/>
</dbReference>
<dbReference type="PANTHER" id="PTHR43792">
    <property type="entry name" value="GNAT FAMILY, PUTATIVE (AFU_ORTHOLOGUE AFUA_3G00765)-RELATED-RELATED"/>
    <property type="match status" value="1"/>
</dbReference>
<dbReference type="InterPro" id="IPR051531">
    <property type="entry name" value="N-acetyltransferase"/>
</dbReference>